<sequence>MMVIPLNQFLEESYDEDEDEEEVPHANKTLSFPKQSTASTQTTASETLDQSTALQHSKLHESFNDKKFHDVILVASGGTEITTHRCVLAKYSTHFANLFEESKELPFKISIKDFNAETIQAAVNFMFVKRDAIVGKQLSLFKFAAAYNIPDLLKECGAFVVQRMDVLLSSSICEYITIAYEYNLEELKQKCLKVLVEKRKEIDASKFAGLPKNIIIDVLRY</sequence>
<accession>A0AC34FKS3</accession>
<evidence type="ECO:0000313" key="2">
    <source>
        <dbReference type="WBParaSite" id="ES5_v2.g17895.t1"/>
    </source>
</evidence>
<name>A0AC34FKS3_9BILA</name>
<evidence type="ECO:0000313" key="1">
    <source>
        <dbReference type="Proteomes" id="UP000887579"/>
    </source>
</evidence>
<protein>
    <submittedName>
        <fullName evidence="2">BTB domain-containing protein</fullName>
    </submittedName>
</protein>
<proteinExistence type="predicted"/>
<dbReference type="Proteomes" id="UP000887579">
    <property type="component" value="Unplaced"/>
</dbReference>
<organism evidence="1 2">
    <name type="scientific">Panagrolaimus sp. ES5</name>
    <dbReference type="NCBI Taxonomy" id="591445"/>
    <lineage>
        <taxon>Eukaryota</taxon>
        <taxon>Metazoa</taxon>
        <taxon>Ecdysozoa</taxon>
        <taxon>Nematoda</taxon>
        <taxon>Chromadorea</taxon>
        <taxon>Rhabditida</taxon>
        <taxon>Tylenchina</taxon>
        <taxon>Panagrolaimomorpha</taxon>
        <taxon>Panagrolaimoidea</taxon>
        <taxon>Panagrolaimidae</taxon>
        <taxon>Panagrolaimus</taxon>
    </lineage>
</organism>
<dbReference type="WBParaSite" id="ES5_v2.g17895.t1">
    <property type="protein sequence ID" value="ES5_v2.g17895.t1"/>
    <property type="gene ID" value="ES5_v2.g17895"/>
</dbReference>
<reference evidence="2" key="1">
    <citation type="submission" date="2022-11" db="UniProtKB">
        <authorList>
            <consortium name="WormBaseParasite"/>
        </authorList>
    </citation>
    <scope>IDENTIFICATION</scope>
</reference>